<dbReference type="GO" id="GO:0005886">
    <property type="term" value="C:plasma membrane"/>
    <property type="evidence" value="ECO:0007669"/>
    <property type="project" value="UniProtKB-SubCell"/>
</dbReference>
<dbReference type="EMBL" id="VIWY01000002">
    <property type="protein sequence ID" value="TWG24343.1"/>
    <property type="molecule type" value="Genomic_DNA"/>
</dbReference>
<evidence type="ECO:0000256" key="7">
    <source>
        <dbReference type="SAM" id="MobiDB-lite"/>
    </source>
</evidence>
<keyword evidence="6" id="KW-0418">Kinase</keyword>
<evidence type="ECO:0000256" key="6">
    <source>
        <dbReference type="ARBA" id="ARBA00022777"/>
    </source>
</evidence>
<proteinExistence type="predicted"/>
<dbReference type="RefSeq" id="WP_239082316.1">
    <property type="nucleotide sequence ID" value="NZ_BOMX01000076.1"/>
</dbReference>
<dbReference type="InterPro" id="IPR035965">
    <property type="entry name" value="PAS-like_dom_sf"/>
</dbReference>
<gene>
    <name evidence="8" type="ORF">FHX34_102897</name>
</gene>
<keyword evidence="4" id="KW-0597">Phosphoprotein</keyword>
<protein>
    <recommendedName>
        <fullName evidence="3">histidine kinase</fullName>
        <ecNumber evidence="3">2.7.13.3</ecNumber>
    </recommendedName>
</protein>
<dbReference type="PANTHER" id="PTHR43304:SF1">
    <property type="entry name" value="PAC DOMAIN-CONTAINING PROTEIN"/>
    <property type="match status" value="1"/>
</dbReference>
<dbReference type="InterPro" id="IPR003661">
    <property type="entry name" value="HisK_dim/P_dom"/>
</dbReference>
<feature type="region of interest" description="Disordered" evidence="7">
    <location>
        <begin position="225"/>
        <end position="286"/>
    </location>
</feature>
<feature type="compositionally biased region" description="Basic residues" evidence="7">
    <location>
        <begin position="276"/>
        <end position="286"/>
    </location>
</feature>
<reference evidence="8 9" key="1">
    <citation type="submission" date="2019-06" db="EMBL/GenBank/DDBJ databases">
        <title>Sequencing the genomes of 1000 actinobacteria strains.</title>
        <authorList>
            <person name="Klenk H.-P."/>
        </authorList>
    </citation>
    <scope>NUCLEOTIDE SEQUENCE [LARGE SCALE GENOMIC DNA]</scope>
    <source>
        <strain evidence="8 9">DSM 43866</strain>
    </source>
</reference>
<dbReference type="GO" id="GO:0000155">
    <property type="term" value="F:phosphorelay sensor kinase activity"/>
    <property type="evidence" value="ECO:0007669"/>
    <property type="project" value="InterPro"/>
</dbReference>
<keyword evidence="5" id="KW-0808">Transferase</keyword>
<evidence type="ECO:0000256" key="3">
    <source>
        <dbReference type="ARBA" id="ARBA00012438"/>
    </source>
</evidence>
<dbReference type="PANTHER" id="PTHR43304">
    <property type="entry name" value="PHYTOCHROME-LIKE PROTEIN CPH1"/>
    <property type="match status" value="1"/>
</dbReference>
<evidence type="ECO:0000256" key="5">
    <source>
        <dbReference type="ARBA" id="ARBA00022679"/>
    </source>
</evidence>
<organism evidence="8 9">
    <name type="scientific">Actinoplanes teichomyceticus</name>
    <dbReference type="NCBI Taxonomy" id="1867"/>
    <lineage>
        <taxon>Bacteria</taxon>
        <taxon>Bacillati</taxon>
        <taxon>Actinomycetota</taxon>
        <taxon>Actinomycetes</taxon>
        <taxon>Micromonosporales</taxon>
        <taxon>Micromonosporaceae</taxon>
        <taxon>Actinoplanes</taxon>
    </lineage>
</organism>
<dbReference type="EC" id="2.7.13.3" evidence="3"/>
<dbReference type="Proteomes" id="UP000320239">
    <property type="component" value="Unassembled WGS sequence"/>
</dbReference>
<evidence type="ECO:0000313" key="8">
    <source>
        <dbReference type="EMBL" id="TWG24343.1"/>
    </source>
</evidence>
<comment type="catalytic activity">
    <reaction evidence="1">
        <text>ATP + protein L-histidine = ADP + protein N-phospho-L-histidine.</text>
        <dbReference type="EC" id="2.7.13.3"/>
    </reaction>
</comment>
<evidence type="ECO:0000256" key="4">
    <source>
        <dbReference type="ARBA" id="ARBA00022553"/>
    </source>
</evidence>
<dbReference type="AlphaFoldDB" id="A0A561WKI3"/>
<dbReference type="InterPro" id="IPR052162">
    <property type="entry name" value="Sensor_kinase/Photoreceptor"/>
</dbReference>
<evidence type="ECO:0000256" key="1">
    <source>
        <dbReference type="ARBA" id="ARBA00000085"/>
    </source>
</evidence>
<dbReference type="InterPro" id="IPR036097">
    <property type="entry name" value="HisK_dim/P_sf"/>
</dbReference>
<evidence type="ECO:0000313" key="9">
    <source>
        <dbReference type="Proteomes" id="UP000320239"/>
    </source>
</evidence>
<keyword evidence="9" id="KW-1185">Reference proteome</keyword>
<dbReference type="CDD" id="cd00082">
    <property type="entry name" value="HisKA"/>
    <property type="match status" value="1"/>
</dbReference>
<comment type="caution">
    <text evidence="8">The sequence shown here is derived from an EMBL/GenBank/DDBJ whole genome shotgun (WGS) entry which is preliminary data.</text>
</comment>
<accession>A0A561WKI3</accession>
<evidence type="ECO:0000256" key="2">
    <source>
        <dbReference type="ARBA" id="ARBA00004236"/>
    </source>
</evidence>
<name>A0A561WKI3_ACTTI</name>
<dbReference type="SUPFAM" id="SSF55785">
    <property type="entry name" value="PYP-like sensor domain (PAS domain)"/>
    <property type="match status" value="1"/>
</dbReference>
<dbReference type="Gene3D" id="3.30.450.20">
    <property type="entry name" value="PAS domain"/>
    <property type="match status" value="1"/>
</dbReference>
<dbReference type="Gene3D" id="1.10.287.130">
    <property type="match status" value="1"/>
</dbReference>
<sequence>MFNRTGRRWHGLDPGPDADLPALGRYELYESDGVTPLAPDRVPPIRALREGTVRNAEMINRRGSGDPVRVSVDGRALIAPDGTALGAVAAMNDVTTDRVEQRLIEQARRELSVANERLRRSNADLTNFAGAVGHDLVAPLGAVGGHLDKLGELVRGEQERAWVDAASRAVTRMRELIGSLLGNARAGSAPVRRVPADLGEVFDSVVADLHAEIVAADAEVRAPEPLPAVSCDPGAGPPAAAEPDRQRDQIPPPAAAVAGGGDRAAGRRRLGGDGRRQRHGHPAGAA</sequence>
<comment type="subcellular location">
    <subcellularLocation>
        <location evidence="2">Cell membrane</location>
    </subcellularLocation>
</comment>
<dbReference type="SUPFAM" id="SSF47384">
    <property type="entry name" value="Homodimeric domain of signal transducing histidine kinase"/>
    <property type="match status" value="1"/>
</dbReference>